<dbReference type="InterPro" id="IPR010982">
    <property type="entry name" value="Lambda_DNA-bd_dom_sf"/>
</dbReference>
<evidence type="ECO:0000259" key="1">
    <source>
        <dbReference type="PROSITE" id="PS50943"/>
    </source>
</evidence>
<evidence type="ECO:0000313" key="3">
    <source>
        <dbReference type="Proteomes" id="UP000320722"/>
    </source>
</evidence>
<dbReference type="EMBL" id="CP036347">
    <property type="protein sequence ID" value="QDU05418.1"/>
    <property type="molecule type" value="Genomic_DNA"/>
</dbReference>
<dbReference type="AlphaFoldDB" id="A0A517WJI6"/>
<gene>
    <name evidence="2" type="ORF">V6x_51550</name>
</gene>
<accession>A0A517WJI6</accession>
<dbReference type="CDD" id="cd00093">
    <property type="entry name" value="HTH_XRE"/>
    <property type="match status" value="1"/>
</dbReference>
<protein>
    <submittedName>
        <fullName evidence="2">Anaerobic benzoate catabolism transcriptional regulator</fullName>
    </submittedName>
</protein>
<organism evidence="2 3">
    <name type="scientific">Gimesia chilikensis</name>
    <dbReference type="NCBI Taxonomy" id="2605989"/>
    <lineage>
        <taxon>Bacteria</taxon>
        <taxon>Pseudomonadati</taxon>
        <taxon>Planctomycetota</taxon>
        <taxon>Planctomycetia</taxon>
        <taxon>Planctomycetales</taxon>
        <taxon>Planctomycetaceae</taxon>
        <taxon>Gimesia</taxon>
    </lineage>
</organism>
<dbReference type="Proteomes" id="UP000320722">
    <property type="component" value="Chromosome"/>
</dbReference>
<dbReference type="SUPFAM" id="SSF47413">
    <property type="entry name" value="lambda repressor-like DNA-binding domains"/>
    <property type="match status" value="1"/>
</dbReference>
<dbReference type="Pfam" id="PF01381">
    <property type="entry name" value="HTH_3"/>
    <property type="match status" value="1"/>
</dbReference>
<dbReference type="GO" id="GO:0003677">
    <property type="term" value="F:DNA binding"/>
    <property type="evidence" value="ECO:0007669"/>
    <property type="project" value="InterPro"/>
</dbReference>
<dbReference type="PROSITE" id="PS50943">
    <property type="entry name" value="HTH_CROC1"/>
    <property type="match status" value="1"/>
</dbReference>
<dbReference type="InterPro" id="IPR001387">
    <property type="entry name" value="Cro/C1-type_HTH"/>
</dbReference>
<proteinExistence type="predicted"/>
<reference evidence="2 3" key="1">
    <citation type="submission" date="2019-02" db="EMBL/GenBank/DDBJ databases">
        <title>Deep-cultivation of Planctomycetes and their phenomic and genomic characterization uncovers novel biology.</title>
        <authorList>
            <person name="Wiegand S."/>
            <person name="Jogler M."/>
            <person name="Boedeker C."/>
            <person name="Pinto D."/>
            <person name="Vollmers J."/>
            <person name="Rivas-Marin E."/>
            <person name="Kohn T."/>
            <person name="Peeters S.H."/>
            <person name="Heuer A."/>
            <person name="Rast P."/>
            <person name="Oberbeckmann S."/>
            <person name="Bunk B."/>
            <person name="Jeske O."/>
            <person name="Meyerdierks A."/>
            <person name="Storesund J.E."/>
            <person name="Kallscheuer N."/>
            <person name="Luecker S."/>
            <person name="Lage O.M."/>
            <person name="Pohl T."/>
            <person name="Merkel B.J."/>
            <person name="Hornburger P."/>
            <person name="Mueller R.-W."/>
            <person name="Bruemmer F."/>
            <person name="Labrenz M."/>
            <person name="Spormann A.M."/>
            <person name="Op den Camp H."/>
            <person name="Overmann J."/>
            <person name="Amann R."/>
            <person name="Jetten M.S.M."/>
            <person name="Mascher T."/>
            <person name="Medema M.H."/>
            <person name="Devos D.P."/>
            <person name="Kaster A.-K."/>
            <person name="Ovreas L."/>
            <person name="Rohde M."/>
            <person name="Galperin M.Y."/>
            <person name="Jogler C."/>
        </authorList>
    </citation>
    <scope>NUCLEOTIDE SEQUENCE [LARGE SCALE GENOMIC DNA]</scope>
    <source>
        <strain evidence="2 3">V6</strain>
    </source>
</reference>
<evidence type="ECO:0000313" key="2">
    <source>
        <dbReference type="EMBL" id="QDU05418.1"/>
    </source>
</evidence>
<dbReference type="Gene3D" id="1.10.260.40">
    <property type="entry name" value="lambda repressor-like DNA-binding domains"/>
    <property type="match status" value="1"/>
</dbReference>
<feature type="domain" description="HTH cro/C1-type" evidence="1">
    <location>
        <begin position="97"/>
        <end position="151"/>
    </location>
</feature>
<sequence>MHLTNEVLSPENQKLLSQLLKLPAEKLKKFTELGALYQAAVDPEEQEEILQAGVEILRPELSCLGQATAEENSIDDTVDPEAARKVESYRKKVGLRIKKYRKLLGWTQAELAKVANIPQSHVCRLEKGKHAATDVTIERVAKALGVSPGDLDPAMD</sequence>
<name>A0A517WJI6_9PLAN</name>
<dbReference type="SMART" id="SM00530">
    <property type="entry name" value="HTH_XRE"/>
    <property type="match status" value="1"/>
</dbReference>
<dbReference type="RefSeq" id="WP_145043709.1">
    <property type="nucleotide sequence ID" value="NZ_CP036347.1"/>
</dbReference>